<dbReference type="AlphaFoldDB" id="A0A2A2ZJH9"/>
<evidence type="ECO:0000313" key="3">
    <source>
        <dbReference type="Proteomes" id="UP000217768"/>
    </source>
</evidence>
<feature type="transmembrane region" description="Helical" evidence="1">
    <location>
        <begin position="141"/>
        <end position="161"/>
    </location>
</feature>
<organism evidence="2 3">
    <name type="scientific">Mycobacterium avium</name>
    <dbReference type="NCBI Taxonomy" id="1764"/>
    <lineage>
        <taxon>Bacteria</taxon>
        <taxon>Bacillati</taxon>
        <taxon>Actinomycetota</taxon>
        <taxon>Actinomycetes</taxon>
        <taxon>Mycobacteriales</taxon>
        <taxon>Mycobacteriaceae</taxon>
        <taxon>Mycobacterium</taxon>
        <taxon>Mycobacterium avium complex (MAC)</taxon>
    </lineage>
</organism>
<keyword evidence="1" id="KW-0472">Membrane</keyword>
<evidence type="ECO:0000256" key="1">
    <source>
        <dbReference type="SAM" id="Phobius"/>
    </source>
</evidence>
<comment type="caution">
    <text evidence="2">The sequence shown here is derived from an EMBL/GenBank/DDBJ whole genome shotgun (WGS) entry which is preliminary data.</text>
</comment>
<accession>A0A2A2ZJH9</accession>
<keyword evidence="1" id="KW-1133">Transmembrane helix</keyword>
<feature type="transmembrane region" description="Helical" evidence="1">
    <location>
        <begin position="48"/>
        <end position="67"/>
    </location>
</feature>
<feature type="transmembrane region" description="Helical" evidence="1">
    <location>
        <begin position="73"/>
        <end position="90"/>
    </location>
</feature>
<dbReference type="RefSeq" id="WP_033717471.1">
    <property type="nucleotide sequence ID" value="NZ_NSFD01000030.1"/>
</dbReference>
<sequence length="174" mass="18162">MQSPLQAANSALAKGGSFIARLIQRGMYGELIKNPWFQQTRQQSPDQFVYIGFGIGVVLALILGQIGGLIGDVLTLAMWAGLAYTFFAVGTKKAVQFVAYGICGIGAVLYGGGALLGFLAWSQLTSSPYMSGLGGSSIGTVILLQSIASTVFAVLLGWAGVTVHRTIKKLSGQA</sequence>
<reference evidence="2 3" key="1">
    <citation type="submission" date="2017-08" db="EMBL/GenBank/DDBJ databases">
        <title>Phylogenetic analysis of Mycobacterium avium complex whole genomes.</title>
        <authorList>
            <person name="Caverly L.J."/>
            <person name="Spilker T."/>
            <person name="Lipuma J."/>
        </authorList>
    </citation>
    <scope>NUCLEOTIDE SEQUENCE [LARGE SCALE GENOMIC DNA]</scope>
    <source>
        <strain evidence="2 3">FLAC0165</strain>
    </source>
</reference>
<gene>
    <name evidence="2" type="ORF">CKJ66_12205</name>
</gene>
<feature type="transmembrane region" description="Helical" evidence="1">
    <location>
        <begin position="97"/>
        <end position="121"/>
    </location>
</feature>
<name>A0A2A2ZJH9_MYCAV</name>
<proteinExistence type="predicted"/>
<protein>
    <submittedName>
        <fullName evidence="2">Uncharacterized protein</fullName>
    </submittedName>
</protein>
<evidence type="ECO:0000313" key="2">
    <source>
        <dbReference type="EMBL" id="PBA26540.1"/>
    </source>
</evidence>
<keyword evidence="1" id="KW-0812">Transmembrane</keyword>
<dbReference type="EMBL" id="NSFD01000030">
    <property type="protein sequence ID" value="PBA26540.1"/>
    <property type="molecule type" value="Genomic_DNA"/>
</dbReference>
<dbReference type="Proteomes" id="UP000217768">
    <property type="component" value="Unassembled WGS sequence"/>
</dbReference>